<sequence>MVVGPTFSDDDPEQTGESAIYDRDVTGGTAVAVTNGRIDYDFPEANGPGIKVVPGPVDVGGNDLAGCIMASSGSTCDGPRQSGKRFKQKITGLGPTDLVFDTNPDGTIGEITDANGNTLDGDIGYRVFHKLTNETGAPLAGFKLSLGTGVGGDFTASGSGDGLSFSQDFENGPEKLNAYAQFPAGLFGEPSDRNGDLGGFFDRVERSGFKTVFGADMIETAGFFGSYGDTFGPWFTGEAVPTGLFWDDGNDDVEDPLIAWILDDGRVEQRRDVENGVVSNLAEDAFALFANLEEFKTTEADLFADLFSGAIEDLANVNMNFAIDLTGFAGESFTLRVTPTPVPLPATAPLLLVGIGAIAMIRRRKRTKAI</sequence>
<proteinExistence type="predicted"/>
<evidence type="ECO:0000256" key="1">
    <source>
        <dbReference type="SAM" id="Phobius"/>
    </source>
</evidence>
<feature type="domain" description="Ice-binding protein C-terminal" evidence="2">
    <location>
        <begin position="341"/>
        <end position="365"/>
    </location>
</feature>
<dbReference type="NCBIfam" id="NF033657">
    <property type="entry name" value="choice_anch_F"/>
    <property type="match status" value="1"/>
</dbReference>
<organism evidence="3 4">
    <name type="scientific">Roseovarius tolerans</name>
    <dbReference type="NCBI Taxonomy" id="74031"/>
    <lineage>
        <taxon>Bacteria</taxon>
        <taxon>Pseudomonadati</taxon>
        <taxon>Pseudomonadota</taxon>
        <taxon>Alphaproteobacteria</taxon>
        <taxon>Rhodobacterales</taxon>
        <taxon>Roseobacteraceae</taxon>
        <taxon>Roseovarius</taxon>
    </lineage>
</organism>
<dbReference type="NCBIfam" id="TIGR03370">
    <property type="entry name" value="VPLPA-CTERM"/>
    <property type="match status" value="1"/>
</dbReference>
<keyword evidence="1" id="KW-1133">Transmembrane helix</keyword>
<protein>
    <submittedName>
        <fullName evidence="3">VPLPA-CTERM protein sorting domain-containing protein</fullName>
    </submittedName>
</protein>
<name>A0A1H8J5D9_9RHOB</name>
<keyword evidence="1" id="KW-0812">Transmembrane</keyword>
<evidence type="ECO:0000259" key="2">
    <source>
        <dbReference type="Pfam" id="PF07589"/>
    </source>
</evidence>
<dbReference type="EMBL" id="FOBO01000028">
    <property type="protein sequence ID" value="SEN75879.1"/>
    <property type="molecule type" value="Genomic_DNA"/>
</dbReference>
<dbReference type="AlphaFoldDB" id="A0A1H8J5D9"/>
<reference evidence="3 4" key="1">
    <citation type="submission" date="2016-10" db="EMBL/GenBank/DDBJ databases">
        <authorList>
            <person name="de Groot N.N."/>
        </authorList>
    </citation>
    <scope>NUCLEOTIDE SEQUENCE [LARGE SCALE GENOMIC DNA]</scope>
    <source>
        <strain evidence="3 4">DSM 11457</strain>
    </source>
</reference>
<dbReference type="InterPro" id="IPR022472">
    <property type="entry name" value="VPLPA-CTERM"/>
</dbReference>
<gene>
    <name evidence="3" type="ORF">SAMN04488077_1282</name>
</gene>
<dbReference type="Pfam" id="PF07589">
    <property type="entry name" value="PEP-CTERM"/>
    <property type="match status" value="1"/>
</dbReference>
<dbReference type="Proteomes" id="UP000182160">
    <property type="component" value="Unassembled WGS sequence"/>
</dbReference>
<keyword evidence="1" id="KW-0472">Membrane</keyword>
<evidence type="ECO:0000313" key="3">
    <source>
        <dbReference type="EMBL" id="SEN75879.1"/>
    </source>
</evidence>
<evidence type="ECO:0000313" key="4">
    <source>
        <dbReference type="Proteomes" id="UP000182160"/>
    </source>
</evidence>
<feature type="transmembrane region" description="Helical" evidence="1">
    <location>
        <begin position="342"/>
        <end position="361"/>
    </location>
</feature>
<accession>A0A1H8J5D9</accession>
<dbReference type="InterPro" id="IPR013424">
    <property type="entry name" value="Ice-binding_C"/>
</dbReference>